<dbReference type="PANTHER" id="PTHR43775">
    <property type="entry name" value="FATTY ACID SYNTHASE"/>
    <property type="match status" value="1"/>
</dbReference>
<organism evidence="3 4">
    <name type="scientific">Kibdelosporangium lantanae</name>
    <dbReference type="NCBI Taxonomy" id="1497396"/>
    <lineage>
        <taxon>Bacteria</taxon>
        <taxon>Bacillati</taxon>
        <taxon>Actinomycetota</taxon>
        <taxon>Actinomycetes</taxon>
        <taxon>Pseudonocardiales</taxon>
        <taxon>Pseudonocardiaceae</taxon>
        <taxon>Kibdelosporangium</taxon>
    </lineage>
</organism>
<protein>
    <submittedName>
        <fullName evidence="3">Ketoacyl-synthetase C-terminal extension domain-containing protein</fullName>
    </submittedName>
</protein>
<name>A0ABW3MSR8_9PSEU</name>
<dbReference type="PANTHER" id="PTHR43775:SF51">
    <property type="entry name" value="INACTIVE PHENOLPHTHIOCEROL SYNTHESIS POLYKETIDE SYNTHASE TYPE I PKS1-RELATED"/>
    <property type="match status" value="1"/>
</dbReference>
<evidence type="ECO:0000256" key="1">
    <source>
        <dbReference type="ARBA" id="ARBA00022679"/>
    </source>
</evidence>
<feature type="non-terminal residue" evidence="3">
    <location>
        <position position="1"/>
    </location>
</feature>
<evidence type="ECO:0000313" key="4">
    <source>
        <dbReference type="Proteomes" id="UP001597045"/>
    </source>
</evidence>
<dbReference type="Gene3D" id="3.40.47.10">
    <property type="match status" value="1"/>
</dbReference>
<dbReference type="Proteomes" id="UP001597045">
    <property type="component" value="Unassembled WGS sequence"/>
</dbReference>
<dbReference type="Pfam" id="PF16197">
    <property type="entry name" value="KAsynt_C_assoc"/>
    <property type="match status" value="1"/>
</dbReference>
<dbReference type="EMBL" id="JBHTIS010004416">
    <property type="protein sequence ID" value="MFD1052434.1"/>
    <property type="molecule type" value="Genomic_DNA"/>
</dbReference>
<dbReference type="InterPro" id="IPR032821">
    <property type="entry name" value="PKS_assoc"/>
</dbReference>
<reference evidence="4" key="1">
    <citation type="journal article" date="2019" name="Int. J. Syst. Evol. Microbiol.">
        <title>The Global Catalogue of Microorganisms (GCM) 10K type strain sequencing project: providing services to taxonomists for standard genome sequencing and annotation.</title>
        <authorList>
            <consortium name="The Broad Institute Genomics Platform"/>
            <consortium name="The Broad Institute Genome Sequencing Center for Infectious Disease"/>
            <person name="Wu L."/>
            <person name="Ma J."/>
        </authorList>
    </citation>
    <scope>NUCLEOTIDE SEQUENCE [LARGE SCALE GENOMIC DNA]</scope>
    <source>
        <strain evidence="4">JCM 31486</strain>
    </source>
</reference>
<accession>A0ABW3MSR8</accession>
<dbReference type="InterPro" id="IPR050091">
    <property type="entry name" value="PKS_NRPS_Biosynth_Enz"/>
</dbReference>
<dbReference type="Pfam" id="PF02801">
    <property type="entry name" value="Ketoacyl-synt_C"/>
    <property type="match status" value="1"/>
</dbReference>
<sequence length="175" mass="18862">YGQDRDRPLWLGSVKSNIGHTQCVAGIAGIIKMTMAMRHGLLPRTLHVDTPTRHVDWSAGDLRPLTEPVAWPRSERPRRAAVSAFGIGGTNAHVIIEEPPLDDSDISAVTSVDPVVPLLVSAGDQGALRETARGLRIMLDGDPSLRPVDVAYSLATSRSALEQRAVVVGRDAEEF</sequence>
<keyword evidence="4" id="KW-1185">Reference proteome</keyword>
<dbReference type="InterPro" id="IPR016039">
    <property type="entry name" value="Thiolase-like"/>
</dbReference>
<comment type="caution">
    <text evidence="3">The sequence shown here is derived from an EMBL/GenBank/DDBJ whole genome shotgun (WGS) entry which is preliminary data.</text>
</comment>
<feature type="non-terminal residue" evidence="3">
    <location>
        <position position="175"/>
    </location>
</feature>
<dbReference type="InterPro" id="IPR020841">
    <property type="entry name" value="PKS_Beta-ketoAc_synthase_dom"/>
</dbReference>
<evidence type="ECO:0000313" key="3">
    <source>
        <dbReference type="EMBL" id="MFD1052434.1"/>
    </source>
</evidence>
<keyword evidence="1" id="KW-0808">Transferase</keyword>
<dbReference type="PROSITE" id="PS52004">
    <property type="entry name" value="KS3_2"/>
    <property type="match status" value="1"/>
</dbReference>
<dbReference type="Gene3D" id="3.30.70.3290">
    <property type="match status" value="1"/>
</dbReference>
<dbReference type="InterPro" id="IPR014031">
    <property type="entry name" value="Ketoacyl_synth_C"/>
</dbReference>
<evidence type="ECO:0000259" key="2">
    <source>
        <dbReference type="PROSITE" id="PS52004"/>
    </source>
</evidence>
<feature type="domain" description="Ketosynthase family 3 (KS3)" evidence="2">
    <location>
        <begin position="1"/>
        <end position="98"/>
    </location>
</feature>
<gene>
    <name evidence="3" type="ORF">ACFQ1S_46035</name>
</gene>
<dbReference type="SUPFAM" id="SSF53901">
    <property type="entry name" value="Thiolase-like"/>
    <property type="match status" value="1"/>
</dbReference>
<proteinExistence type="predicted"/>